<reference evidence="3 4" key="1">
    <citation type="journal article" date="2017" name="Antonie Van Leeuwenhoek">
        <title>Rhizobium rhizosphaerae sp. nov., a novel species isolated from rice rhizosphere.</title>
        <authorList>
            <person name="Zhao J.J."/>
            <person name="Zhang J."/>
            <person name="Zhang R.J."/>
            <person name="Zhang C.W."/>
            <person name="Yin H.Q."/>
            <person name="Zhang X.X."/>
        </authorList>
    </citation>
    <scope>NUCLEOTIDE SEQUENCE [LARGE SCALE GENOMIC DNA]</scope>
    <source>
        <strain evidence="3 4">KMM 241</strain>
    </source>
</reference>
<dbReference type="Proteomes" id="UP000006263">
    <property type="component" value="Unassembled WGS sequence"/>
</dbReference>
<dbReference type="eggNOG" id="COG2180">
    <property type="taxonomic scope" value="Bacteria"/>
</dbReference>
<sequence length="249" mass="28150">MKDMKLLSLLSRLIDYPTEQLFAHHQDIVDYIQQDDLLDVKHKNALLAFVDQRFNGELLDWQSEYDGLFERGRMLSLLLYEHIHGESRDRGQAMVDLLKQYRAAGLDIGVHELPDYIPLFVEFASTQGEENARGWLQDVAPILALLAVRLEKRDCNYAALFTSLLHISGASIDMQDIALQVANEKRDDGKKALDKVWEEEAVTFGGDAVNGGCPTEQSKPSESQRRDLDVPIQFFDASEVKQADGALRS</sequence>
<dbReference type="GO" id="GO:0042128">
    <property type="term" value="P:nitrate assimilation"/>
    <property type="evidence" value="ECO:0007669"/>
    <property type="project" value="UniProtKB-KW"/>
</dbReference>
<dbReference type="InterPro" id="IPR036411">
    <property type="entry name" value="TorD-like_sf"/>
</dbReference>
<dbReference type="PANTHER" id="PTHR43680:SF2">
    <property type="entry name" value="NITRATE REDUCTASE MOLYBDENUM COFACTOR ASSEMBLY CHAPERONE NARJ"/>
    <property type="match status" value="1"/>
</dbReference>
<keyword evidence="1" id="KW-0534">Nitrate assimilation</keyword>
<evidence type="ECO:0000313" key="4">
    <source>
        <dbReference type="Proteomes" id="UP000006263"/>
    </source>
</evidence>
<accession>K6Z1X9</accession>
<dbReference type="SUPFAM" id="SSF89155">
    <property type="entry name" value="TorD-like"/>
    <property type="match status" value="1"/>
</dbReference>
<dbReference type="GO" id="GO:0016530">
    <property type="term" value="F:metallochaperone activity"/>
    <property type="evidence" value="ECO:0007669"/>
    <property type="project" value="TreeGrafter"/>
</dbReference>
<dbReference type="InterPro" id="IPR020945">
    <property type="entry name" value="DMSO/NO3_reduct_chaperone"/>
</dbReference>
<dbReference type="GO" id="GO:0051131">
    <property type="term" value="P:chaperone-mediated protein complex assembly"/>
    <property type="evidence" value="ECO:0007669"/>
    <property type="project" value="InterPro"/>
</dbReference>
<evidence type="ECO:0000256" key="1">
    <source>
        <dbReference type="ARBA" id="ARBA00023063"/>
    </source>
</evidence>
<dbReference type="EMBL" id="BAEP01000043">
    <property type="protein sequence ID" value="GAC24392.1"/>
    <property type="molecule type" value="Genomic_DNA"/>
</dbReference>
<protein>
    <submittedName>
        <fullName evidence="3">Probable nitrate reductase molybdenum cofactor assembly chaperone NarW</fullName>
    </submittedName>
</protein>
<dbReference type="PANTHER" id="PTHR43680">
    <property type="entry name" value="NITRATE REDUCTASE MOLYBDENUM COFACTOR ASSEMBLY CHAPERONE"/>
    <property type="match status" value="1"/>
</dbReference>
<dbReference type="InterPro" id="IPR003765">
    <property type="entry name" value="NO3_reductase_chaperone_NarJ"/>
</dbReference>
<organism evidence="3 4">
    <name type="scientific">Paraglaciecola mesophila KMM 241</name>
    <dbReference type="NCBI Taxonomy" id="1128912"/>
    <lineage>
        <taxon>Bacteria</taxon>
        <taxon>Pseudomonadati</taxon>
        <taxon>Pseudomonadota</taxon>
        <taxon>Gammaproteobacteria</taxon>
        <taxon>Alteromonadales</taxon>
        <taxon>Alteromonadaceae</taxon>
        <taxon>Paraglaciecola</taxon>
    </lineage>
</organism>
<evidence type="ECO:0000256" key="2">
    <source>
        <dbReference type="SAM" id="MobiDB-lite"/>
    </source>
</evidence>
<dbReference type="GO" id="GO:0051082">
    <property type="term" value="F:unfolded protein binding"/>
    <property type="evidence" value="ECO:0007669"/>
    <property type="project" value="InterPro"/>
</dbReference>
<dbReference type="NCBIfam" id="TIGR00684">
    <property type="entry name" value="narJ"/>
    <property type="match status" value="1"/>
</dbReference>
<comment type="caution">
    <text evidence="3">The sequence shown here is derived from an EMBL/GenBank/DDBJ whole genome shotgun (WGS) entry which is preliminary data.</text>
</comment>
<dbReference type="RefSeq" id="WP_006992543.1">
    <property type="nucleotide sequence ID" value="NZ_BAEP01000043.1"/>
</dbReference>
<gene>
    <name evidence="3" type="primary">narW</name>
    <name evidence="3" type="ORF">GMES_2096</name>
</gene>
<feature type="region of interest" description="Disordered" evidence="2">
    <location>
        <begin position="206"/>
        <end position="227"/>
    </location>
</feature>
<evidence type="ECO:0000313" key="3">
    <source>
        <dbReference type="EMBL" id="GAC24392.1"/>
    </source>
</evidence>
<dbReference type="Pfam" id="PF02613">
    <property type="entry name" value="Nitrate_red_del"/>
    <property type="match status" value="1"/>
</dbReference>
<proteinExistence type="predicted"/>
<dbReference type="AlphaFoldDB" id="K6Z1X9"/>
<name>K6Z1X9_9ALTE</name>
<dbReference type="Gene3D" id="1.10.3480.10">
    <property type="entry name" value="TorD-like"/>
    <property type="match status" value="1"/>
</dbReference>